<keyword evidence="8" id="KW-0819">tRNA processing</keyword>
<reference evidence="13" key="1">
    <citation type="submission" date="2020-11" db="EMBL/GenBank/DDBJ databases">
        <authorList>
            <person name="Tran Van P."/>
        </authorList>
    </citation>
    <scope>NUCLEOTIDE SEQUENCE</scope>
</reference>
<evidence type="ECO:0000313" key="13">
    <source>
        <dbReference type="EMBL" id="CAD7197542.1"/>
    </source>
</evidence>
<evidence type="ECO:0000256" key="1">
    <source>
        <dbReference type="ARBA" id="ARBA00004797"/>
    </source>
</evidence>
<evidence type="ECO:0000256" key="2">
    <source>
        <dbReference type="ARBA" id="ARBA00008569"/>
    </source>
</evidence>
<evidence type="ECO:0000256" key="9">
    <source>
        <dbReference type="ARBA" id="ARBA00025378"/>
    </source>
</evidence>
<evidence type="ECO:0000256" key="8">
    <source>
        <dbReference type="ARBA" id="ARBA00022694"/>
    </source>
</evidence>
<evidence type="ECO:0000256" key="4">
    <source>
        <dbReference type="ARBA" id="ARBA00016536"/>
    </source>
</evidence>
<dbReference type="Gene3D" id="3.30.1960.10">
    <property type="entry name" value="tRNA wybutosine-synthesizing-like"/>
    <property type="match status" value="1"/>
</dbReference>
<evidence type="ECO:0000259" key="12">
    <source>
        <dbReference type="Pfam" id="PF02676"/>
    </source>
</evidence>
<protein>
    <recommendedName>
        <fullName evidence="4">tRNA wybutosine-synthesizing protein 3 homolog</fullName>
        <ecNumber evidence="3">2.1.1.282</ecNumber>
    </recommendedName>
    <alternativeName>
        <fullName evidence="10">tRNA(Phe) 7-((3-amino-3-carboxypropyl)-4-demethylwyosine(37)-N(4))-methyltransferase</fullName>
    </alternativeName>
</protein>
<dbReference type="GO" id="GO:0008033">
    <property type="term" value="P:tRNA processing"/>
    <property type="evidence" value="ECO:0007669"/>
    <property type="project" value="UniProtKB-KW"/>
</dbReference>
<dbReference type="EC" id="2.1.1.282" evidence="3"/>
<gene>
    <name evidence="13" type="ORF">TDIB3V08_LOCUS3847</name>
</gene>
<dbReference type="EMBL" id="OA565695">
    <property type="protein sequence ID" value="CAD7197542.1"/>
    <property type="molecule type" value="Genomic_DNA"/>
</dbReference>
<dbReference type="PANTHER" id="PTHR48418:SF1">
    <property type="entry name" value="TRNA WYBUTOSINE-SYNTHESIZING PROTEIN 3"/>
    <property type="match status" value="1"/>
</dbReference>
<dbReference type="GO" id="GO:0032259">
    <property type="term" value="P:methylation"/>
    <property type="evidence" value="ECO:0007669"/>
    <property type="project" value="UniProtKB-KW"/>
</dbReference>
<accession>A0A7R8Z9Y6</accession>
<comment type="catalytic activity">
    <reaction evidence="11">
        <text>4-demethyl-7-[(3S)-3-amino-3-carboxypropyl]wyosine(37) in tRNA(Phe) + S-adenosyl-L-methionine = 7-[(3S)-3-amino-3-carboxypropyl]wyosine(37) in tRNA(Phe) + S-adenosyl-L-homocysteine + H(+)</text>
        <dbReference type="Rhea" id="RHEA:36635"/>
        <dbReference type="Rhea" id="RHEA-COMP:10378"/>
        <dbReference type="Rhea" id="RHEA-COMP:10379"/>
        <dbReference type="ChEBI" id="CHEBI:15378"/>
        <dbReference type="ChEBI" id="CHEBI:57856"/>
        <dbReference type="ChEBI" id="CHEBI:59789"/>
        <dbReference type="ChEBI" id="CHEBI:73543"/>
        <dbReference type="ChEBI" id="CHEBI:73550"/>
        <dbReference type="EC" id="2.1.1.282"/>
    </reaction>
</comment>
<feature type="domain" description="tRNA wybutosine-synthesizing protein" evidence="12">
    <location>
        <begin position="46"/>
        <end position="221"/>
    </location>
</feature>
<evidence type="ECO:0000256" key="7">
    <source>
        <dbReference type="ARBA" id="ARBA00022691"/>
    </source>
</evidence>
<organism evidence="13">
    <name type="scientific">Timema douglasi</name>
    <name type="common">Walking stick</name>
    <dbReference type="NCBI Taxonomy" id="61478"/>
    <lineage>
        <taxon>Eukaryota</taxon>
        <taxon>Metazoa</taxon>
        <taxon>Ecdysozoa</taxon>
        <taxon>Arthropoda</taxon>
        <taxon>Hexapoda</taxon>
        <taxon>Insecta</taxon>
        <taxon>Pterygota</taxon>
        <taxon>Neoptera</taxon>
        <taxon>Polyneoptera</taxon>
        <taxon>Phasmatodea</taxon>
        <taxon>Timematodea</taxon>
        <taxon>Timematoidea</taxon>
        <taxon>Timematidae</taxon>
        <taxon>Timema</taxon>
    </lineage>
</organism>
<evidence type="ECO:0000256" key="5">
    <source>
        <dbReference type="ARBA" id="ARBA00022603"/>
    </source>
</evidence>
<dbReference type="InterPro" id="IPR036602">
    <property type="entry name" value="tRNA_yW-synthesising-like_sf"/>
</dbReference>
<dbReference type="InterPro" id="IPR003827">
    <property type="entry name" value="tRNA_yW-synthesising"/>
</dbReference>
<evidence type="ECO:0000256" key="10">
    <source>
        <dbReference type="ARBA" id="ARBA00030554"/>
    </source>
</evidence>
<sequence>MFFYIVHFMTHHIQLAYYYLFDSTTICVTIMKMTPEEFRHQKCQTLQGVDLSRKGCIDDAIKLLVEVINNRDEFVTTSSCSGRVILFCENIAEGHKKGCKWLFTSHDSVDIQELINSVDPAEGNLVFKYEPLILHIRCFTLDHAKLLHTCALEAGFRNSGITLGKHGKVMLAVRSCMGLEVPISENGELLVSHKYLEFLVRKANEKVEENQSRTERLLTCVKNAFEVNT</sequence>
<comment type="function">
    <text evidence="9">Probable S-adenosyl-L-methionine-dependent methyltransferase that acts as a component of the wybutosine biosynthesis pathway. Wybutosine is a hyper modified guanosine with a tricyclic base found at the 3'-position adjacent to the anticodon of eukaryotic phenylalanine tRNA.</text>
</comment>
<comment type="similarity">
    <text evidence="2">Belongs to the TYW3 family.</text>
</comment>
<dbReference type="UniPathway" id="UPA00375"/>
<evidence type="ECO:0000256" key="11">
    <source>
        <dbReference type="ARBA" id="ARBA00049202"/>
    </source>
</evidence>
<evidence type="ECO:0000256" key="6">
    <source>
        <dbReference type="ARBA" id="ARBA00022679"/>
    </source>
</evidence>
<keyword evidence="5" id="KW-0489">Methyltransferase</keyword>
<dbReference type="PANTHER" id="PTHR48418">
    <property type="entry name" value="TRNA WYBUTOSINE-SYNTHESIZING PROTEIN 3"/>
    <property type="match status" value="1"/>
</dbReference>
<comment type="pathway">
    <text evidence="1">tRNA modification; wybutosine-tRNA(Phe) biosynthesis.</text>
</comment>
<dbReference type="GO" id="GO:0008168">
    <property type="term" value="F:methyltransferase activity"/>
    <property type="evidence" value="ECO:0007669"/>
    <property type="project" value="UniProtKB-KW"/>
</dbReference>
<dbReference type="Pfam" id="PF02676">
    <property type="entry name" value="TYW3"/>
    <property type="match status" value="1"/>
</dbReference>
<proteinExistence type="inferred from homology"/>
<dbReference type="FunFam" id="3.30.1960.10:FF:000001">
    <property type="entry name" value="tRNA wybutosine-synthesizing protein 3 homolog"/>
    <property type="match status" value="1"/>
</dbReference>
<dbReference type="SUPFAM" id="SSF111278">
    <property type="entry name" value="SSo0622-like"/>
    <property type="match status" value="1"/>
</dbReference>
<name>A0A7R8Z9Y6_TIMDO</name>
<keyword evidence="7" id="KW-0949">S-adenosyl-L-methionine</keyword>
<keyword evidence="6" id="KW-0808">Transferase</keyword>
<evidence type="ECO:0000256" key="3">
    <source>
        <dbReference type="ARBA" id="ARBA00012750"/>
    </source>
</evidence>
<dbReference type="AlphaFoldDB" id="A0A7R8Z9Y6"/>